<evidence type="ECO:0000256" key="3">
    <source>
        <dbReference type="SAM" id="Phobius"/>
    </source>
</evidence>
<dbReference type="Gene3D" id="3.40.1690.10">
    <property type="entry name" value="secretion proteins EscU"/>
    <property type="match status" value="1"/>
</dbReference>
<feature type="transmembrane region" description="Helical" evidence="3">
    <location>
        <begin position="193"/>
        <end position="211"/>
    </location>
</feature>
<feature type="transmembrane region" description="Helical" evidence="3">
    <location>
        <begin position="88"/>
        <end position="109"/>
    </location>
</feature>
<dbReference type="EMBL" id="CP072800">
    <property type="protein sequence ID" value="QTR51145.1"/>
    <property type="molecule type" value="Genomic_DNA"/>
</dbReference>
<feature type="transmembrane region" description="Helical" evidence="3">
    <location>
        <begin position="143"/>
        <end position="164"/>
    </location>
</feature>
<proteinExistence type="inferred from homology"/>
<keyword evidence="5" id="KW-1185">Reference proteome</keyword>
<dbReference type="InterPro" id="IPR029025">
    <property type="entry name" value="T3SS_substrate_exporter_C"/>
</dbReference>
<dbReference type="PANTHER" id="PTHR30531">
    <property type="entry name" value="FLAGELLAR BIOSYNTHETIC PROTEIN FLHB"/>
    <property type="match status" value="1"/>
</dbReference>
<accession>A0ABX7X5I3</accession>
<feature type="region of interest" description="Disordered" evidence="2">
    <location>
        <begin position="1"/>
        <end position="25"/>
    </location>
</feature>
<keyword evidence="3" id="KW-1133">Transmembrane helix</keyword>
<evidence type="ECO:0000313" key="4">
    <source>
        <dbReference type="EMBL" id="QTR51145.1"/>
    </source>
</evidence>
<dbReference type="InterPro" id="IPR006135">
    <property type="entry name" value="T3SS_substrate_exporter"/>
</dbReference>
<sequence length="352" mass="39811">MSGDSSQEKTESASHRKLEKARERGQVARSTDLPSTLVLVASVFYLWFTWDWTIQQLREIMLLTPKLFIMDFHQALQAGIQTIIYEPLLIIALPLALIATLAGAAGNLIQFGFLFSFESVTPNFDKINPVNGFKRIFSAKQMITTLLSLIKTLVIGGITVWIVYTGIKELLHDVEQCDVACQQYIVEYLLRQLIIFVLPILIVMAVLDYLFQRSQFMKEQKMTKEEVKREMKESFGDPHIRGERDGMRRELAAQDIQQRIRTARLLILDMSVAIALQYEQGVTPLPVIVAIGKGTMSRKMVEIAVKENVTLVTNPVLAKALIEEGKVDSYIPDSTINAVAQAMRQTKDKPKH</sequence>
<comment type="similarity">
    <text evidence="1">Belongs to the type III secretion exporter family.</text>
</comment>
<gene>
    <name evidence="4" type="ORF">J8380_06210</name>
</gene>
<evidence type="ECO:0000256" key="1">
    <source>
        <dbReference type="ARBA" id="ARBA00010690"/>
    </source>
</evidence>
<evidence type="ECO:0000313" key="5">
    <source>
        <dbReference type="Proteomes" id="UP000672027"/>
    </source>
</evidence>
<dbReference type="Pfam" id="PF01312">
    <property type="entry name" value="Bac_export_2"/>
    <property type="match status" value="1"/>
</dbReference>
<organism evidence="4 5">
    <name type="scientific">Candidatus Thiothrix anitrata</name>
    <dbReference type="NCBI Taxonomy" id="2823902"/>
    <lineage>
        <taxon>Bacteria</taxon>
        <taxon>Pseudomonadati</taxon>
        <taxon>Pseudomonadota</taxon>
        <taxon>Gammaproteobacteria</taxon>
        <taxon>Thiotrichales</taxon>
        <taxon>Thiotrichaceae</taxon>
        <taxon>Thiothrix</taxon>
    </lineage>
</organism>
<dbReference type="PRINTS" id="PR00950">
    <property type="entry name" value="TYPE3IMSPROT"/>
</dbReference>
<dbReference type="RefSeq" id="WP_210229296.1">
    <property type="nucleotide sequence ID" value="NZ_CP072800.1"/>
</dbReference>
<keyword evidence="3" id="KW-0812">Transmembrane</keyword>
<evidence type="ECO:0000256" key="2">
    <source>
        <dbReference type="SAM" id="MobiDB-lite"/>
    </source>
</evidence>
<dbReference type="SUPFAM" id="SSF160544">
    <property type="entry name" value="EscU C-terminal domain-like"/>
    <property type="match status" value="1"/>
</dbReference>
<dbReference type="PANTHER" id="PTHR30531:SF14">
    <property type="entry name" value="SURFACE PRESENTATION OF ANTIGENS PROTEIN SPAS"/>
    <property type="match status" value="1"/>
</dbReference>
<name>A0ABX7X5I3_9GAMM</name>
<reference evidence="4 5" key="1">
    <citation type="submission" date="2021-04" db="EMBL/GenBank/DDBJ databases">
        <title>Genomics, taxonomy and metabolism of representatives of sulfur bacteria of the genus Thiothrix: Thiothrix fructosivorans QT, Thiothrix unzii A1T and three new species, Thiothrix subterranea sp. nov., Thiothrix litoralis sp. nov. and 'Candidatus Thiothrix anitrata' sp. nov.</title>
        <authorList>
            <person name="Ravin N.V."/>
            <person name="Smolyakov D."/>
            <person name="Rudenko T.S."/>
            <person name="Mardanov A.V."/>
            <person name="Beletsky A.V."/>
            <person name="Markov N.D."/>
            <person name="Fomenkov A.I."/>
            <person name="Roberts R.J."/>
            <person name="Karnachuk O.V."/>
            <person name="Novikov A."/>
            <person name="Grabovich M.Y."/>
        </authorList>
    </citation>
    <scope>NUCLEOTIDE SEQUENCE [LARGE SCALE GENOMIC DNA]</scope>
    <source>
        <strain evidence="4 5">A52</strain>
    </source>
</reference>
<dbReference type="Proteomes" id="UP000672027">
    <property type="component" value="Chromosome"/>
</dbReference>
<keyword evidence="3" id="KW-0472">Membrane</keyword>
<protein>
    <submittedName>
        <fullName evidence="4">EscU/YscU/HrcU family type III secretion system export apparatus switch protein</fullName>
    </submittedName>
</protein>